<dbReference type="Pfam" id="PF02149">
    <property type="entry name" value="KA1"/>
    <property type="match status" value="1"/>
</dbReference>
<evidence type="ECO:0000256" key="9">
    <source>
        <dbReference type="ARBA" id="ARBA00022840"/>
    </source>
</evidence>
<dbReference type="SUPFAM" id="SSF103243">
    <property type="entry name" value="KA1-like"/>
    <property type="match status" value="2"/>
</dbReference>
<keyword evidence="7 15" id="KW-0547">Nucleotide-binding</keyword>
<dbReference type="InterPro" id="IPR048637">
    <property type="entry name" value="MELK_UBA"/>
</dbReference>
<dbReference type="SUPFAM" id="SSF56112">
    <property type="entry name" value="Protein kinase-like (PK-like)"/>
    <property type="match status" value="1"/>
</dbReference>
<feature type="region of interest" description="Disordered" evidence="16">
    <location>
        <begin position="524"/>
        <end position="582"/>
    </location>
</feature>
<sequence length="796" mass="89823">MSRAPSRTPAGGGGSDNYNPSYAVLDGLYALHDELGSGGFGKVKLATHLLTSQNVAIKIIDKKAIGDDLPRVKTELEALKTLSHQNICRLYQSIETDEKFFIVMEYCSGGEMFDYIVKKERLEESEARHFFRQLVQAIAYAHHMGFAHRDLKPENLLLTEDLQLKLIDFGLCARPDAGLNRPLDTCCGSPAYAAPELIQGSAYLGNEADVWSMGVLLYALLCGSLPFEDDNMQALYRKISRGVYHEPEYLSASSRDLLRSLLQVNPKNRITVRELIVHPWLNKKYSQPLRWKSVYDRKIVDEEVARELATHFGKSLTDMECLIKEWRFDYLTATYYLLLLQKRKGMKFALPVPKPADRSHDATGALLSSPTIHASLDFDLNKSGVEEDDDGYVTAVEAASHTAEGTAYEISKKPHVDSFIKPLLPLPHCDKNFSYACAMLNMPSVCTGRSPQQRGACNLWYPNVPSTNANSLLPAFATPLRQKSRPQTGIGFDTKFYCRANESNKENFRPATVKVRGPVKLYDDGRPRSGLYATPIKTTLQGLCGSPKPRSHSVERGTPPSTPSSAASERAPRSSTKTPRLRQRVFASLERQADKMINLLTPRKVKSSTPEVLKQTKTMVNVSMTSSRNPELVRCELMRVFAEQNICVEQHGWKISGKRRDEFNRLMTVELEVVLIEMGDRERLVGVKRRRLNGDAFLYKKTMVNVSMTSSRNPELVRCELMRVFAEQNICVEQHGWKISGKRRDEFNRLMTVELEVVLIEMGDRERLVGVKRRRLNGDAFLYKKVCEQVLQLAGL</sequence>
<keyword evidence="8" id="KW-0418">Kinase</keyword>
<evidence type="ECO:0000256" key="1">
    <source>
        <dbReference type="ARBA" id="ARBA00004202"/>
    </source>
</evidence>
<dbReference type="EC" id="2.7.11.1" evidence="3"/>
<dbReference type="Gene3D" id="3.30.310.80">
    <property type="entry name" value="Kinase associated domain 1, KA1"/>
    <property type="match status" value="2"/>
</dbReference>
<evidence type="ECO:0000256" key="3">
    <source>
        <dbReference type="ARBA" id="ARBA00012513"/>
    </source>
</evidence>
<accession>A0A9J2Q3K6</accession>
<name>A0A9J2Q3K6_ASCLU</name>
<evidence type="ECO:0000256" key="7">
    <source>
        <dbReference type="ARBA" id="ARBA00022741"/>
    </source>
</evidence>
<dbReference type="SMART" id="SM00220">
    <property type="entry name" value="S_TKc"/>
    <property type="match status" value="1"/>
</dbReference>
<dbReference type="InterPro" id="IPR017441">
    <property type="entry name" value="Protein_kinase_ATP_BS"/>
</dbReference>
<dbReference type="PROSITE" id="PS00108">
    <property type="entry name" value="PROTEIN_KINASE_ST"/>
    <property type="match status" value="1"/>
</dbReference>
<evidence type="ECO:0000256" key="14">
    <source>
        <dbReference type="ARBA" id="ARBA00048679"/>
    </source>
</evidence>
<dbReference type="Pfam" id="PF21594">
    <property type="entry name" value="UBA_MELK"/>
    <property type="match status" value="1"/>
</dbReference>
<dbReference type="InterPro" id="IPR011009">
    <property type="entry name" value="Kinase-like_dom_sf"/>
</dbReference>
<keyword evidence="5" id="KW-0723">Serine/threonine-protein kinase</keyword>
<feature type="domain" description="KA1" evidence="18">
    <location>
        <begin position="744"/>
        <end position="796"/>
    </location>
</feature>
<dbReference type="FunFam" id="1.10.510.10:FF:000271">
    <property type="entry name" value="Non-specific serine/threonine protein kinase"/>
    <property type="match status" value="1"/>
</dbReference>
<keyword evidence="9 15" id="KW-0067">ATP-binding</keyword>
<dbReference type="AlphaFoldDB" id="A0A9J2Q3K6"/>
<evidence type="ECO:0000259" key="18">
    <source>
        <dbReference type="PROSITE" id="PS50032"/>
    </source>
</evidence>
<dbReference type="GO" id="GO:0035556">
    <property type="term" value="P:intracellular signal transduction"/>
    <property type="evidence" value="ECO:0007669"/>
    <property type="project" value="TreeGrafter"/>
</dbReference>
<feature type="domain" description="Protein kinase" evidence="17">
    <location>
        <begin position="29"/>
        <end position="281"/>
    </location>
</feature>
<evidence type="ECO:0000256" key="16">
    <source>
        <dbReference type="SAM" id="MobiDB-lite"/>
    </source>
</evidence>
<reference evidence="20" key="1">
    <citation type="submission" date="2023-03" db="UniProtKB">
        <authorList>
            <consortium name="WormBaseParasite"/>
        </authorList>
    </citation>
    <scope>IDENTIFICATION</scope>
</reference>
<dbReference type="InterPro" id="IPR001772">
    <property type="entry name" value="KA1_dom"/>
</dbReference>
<keyword evidence="10" id="KW-0446">Lipid-binding</keyword>
<evidence type="ECO:0000256" key="15">
    <source>
        <dbReference type="PROSITE-ProRule" id="PRU10141"/>
    </source>
</evidence>
<evidence type="ECO:0000256" key="12">
    <source>
        <dbReference type="ARBA" id="ARBA00023306"/>
    </source>
</evidence>
<dbReference type="FunFam" id="3.30.200.20:FF:000003">
    <property type="entry name" value="Non-specific serine/threonine protein kinase"/>
    <property type="match status" value="1"/>
</dbReference>
<comment type="subcellular location">
    <subcellularLocation>
        <location evidence="1">Cell membrane</location>
        <topology evidence="1">Peripheral membrane protein</topology>
    </subcellularLocation>
</comment>
<dbReference type="PANTHER" id="PTHR24346">
    <property type="entry name" value="MAP/MICROTUBULE AFFINITY-REGULATING KINASE"/>
    <property type="match status" value="1"/>
</dbReference>
<comment type="catalytic activity">
    <reaction evidence="14">
        <text>L-seryl-[protein] + ATP = O-phospho-L-seryl-[protein] + ADP + H(+)</text>
        <dbReference type="Rhea" id="RHEA:17989"/>
        <dbReference type="Rhea" id="RHEA-COMP:9863"/>
        <dbReference type="Rhea" id="RHEA-COMP:11604"/>
        <dbReference type="ChEBI" id="CHEBI:15378"/>
        <dbReference type="ChEBI" id="CHEBI:29999"/>
        <dbReference type="ChEBI" id="CHEBI:30616"/>
        <dbReference type="ChEBI" id="CHEBI:83421"/>
        <dbReference type="ChEBI" id="CHEBI:456216"/>
        <dbReference type="EC" id="2.7.11.1"/>
    </reaction>
</comment>
<evidence type="ECO:0000256" key="4">
    <source>
        <dbReference type="ARBA" id="ARBA00022475"/>
    </source>
</evidence>
<dbReference type="PANTHER" id="PTHR24346:SF30">
    <property type="entry name" value="MATERNAL EMBRYONIC LEUCINE ZIPPER KINASE"/>
    <property type="match status" value="1"/>
</dbReference>
<dbReference type="GO" id="GO:0005737">
    <property type="term" value="C:cytoplasm"/>
    <property type="evidence" value="ECO:0007669"/>
    <property type="project" value="TreeGrafter"/>
</dbReference>
<evidence type="ECO:0000313" key="20">
    <source>
        <dbReference type="WBParaSite" id="ALUE_0001699101-mRNA-1"/>
    </source>
</evidence>
<dbReference type="PROSITE" id="PS00107">
    <property type="entry name" value="PROTEIN_KINASE_ATP"/>
    <property type="match status" value="1"/>
</dbReference>
<proteinExistence type="inferred from homology"/>
<dbReference type="WBParaSite" id="ALUE_0001699101-mRNA-1">
    <property type="protein sequence ID" value="ALUE_0001699101-mRNA-1"/>
    <property type="gene ID" value="ALUE_0001699101"/>
</dbReference>
<dbReference type="GO" id="GO:0008289">
    <property type="term" value="F:lipid binding"/>
    <property type="evidence" value="ECO:0007669"/>
    <property type="project" value="UniProtKB-KW"/>
</dbReference>
<dbReference type="Proteomes" id="UP000036681">
    <property type="component" value="Unplaced"/>
</dbReference>
<feature type="compositionally biased region" description="Low complexity" evidence="16">
    <location>
        <begin position="556"/>
        <end position="576"/>
    </location>
</feature>
<dbReference type="InterPro" id="IPR000719">
    <property type="entry name" value="Prot_kinase_dom"/>
</dbReference>
<evidence type="ECO:0000256" key="11">
    <source>
        <dbReference type="ARBA" id="ARBA00023136"/>
    </source>
</evidence>
<dbReference type="Gene3D" id="1.10.510.10">
    <property type="entry name" value="Transferase(Phosphotransferase) domain 1"/>
    <property type="match status" value="1"/>
</dbReference>
<evidence type="ECO:0000256" key="5">
    <source>
        <dbReference type="ARBA" id="ARBA00022527"/>
    </source>
</evidence>
<evidence type="ECO:0000256" key="6">
    <source>
        <dbReference type="ARBA" id="ARBA00022679"/>
    </source>
</evidence>
<dbReference type="PROSITE" id="PS50032">
    <property type="entry name" value="KA1"/>
    <property type="match status" value="1"/>
</dbReference>
<dbReference type="InterPro" id="IPR028375">
    <property type="entry name" value="KA1/Ssp2_C"/>
</dbReference>
<comment type="catalytic activity">
    <reaction evidence="13">
        <text>L-threonyl-[protein] + ATP = O-phospho-L-threonyl-[protein] + ADP + H(+)</text>
        <dbReference type="Rhea" id="RHEA:46608"/>
        <dbReference type="Rhea" id="RHEA-COMP:11060"/>
        <dbReference type="Rhea" id="RHEA-COMP:11605"/>
        <dbReference type="ChEBI" id="CHEBI:15378"/>
        <dbReference type="ChEBI" id="CHEBI:30013"/>
        <dbReference type="ChEBI" id="CHEBI:30616"/>
        <dbReference type="ChEBI" id="CHEBI:61977"/>
        <dbReference type="ChEBI" id="CHEBI:456216"/>
        <dbReference type="EC" id="2.7.11.1"/>
    </reaction>
</comment>
<evidence type="ECO:0000256" key="13">
    <source>
        <dbReference type="ARBA" id="ARBA00047899"/>
    </source>
</evidence>
<dbReference type="Pfam" id="PF00069">
    <property type="entry name" value="Pkinase"/>
    <property type="match status" value="1"/>
</dbReference>
<dbReference type="InterPro" id="IPR008271">
    <property type="entry name" value="Ser/Thr_kinase_AS"/>
</dbReference>
<keyword evidence="4" id="KW-1003">Cell membrane</keyword>
<dbReference type="CDD" id="cd12198">
    <property type="entry name" value="MELK_C"/>
    <property type="match status" value="2"/>
</dbReference>
<dbReference type="GO" id="GO:0004674">
    <property type="term" value="F:protein serine/threonine kinase activity"/>
    <property type="evidence" value="ECO:0007669"/>
    <property type="project" value="UniProtKB-KW"/>
</dbReference>
<dbReference type="GO" id="GO:0005886">
    <property type="term" value="C:plasma membrane"/>
    <property type="evidence" value="ECO:0007669"/>
    <property type="project" value="UniProtKB-SubCell"/>
</dbReference>
<protein>
    <recommendedName>
        <fullName evidence="3">non-specific serine/threonine protein kinase</fullName>
        <ecNumber evidence="3">2.7.11.1</ecNumber>
    </recommendedName>
</protein>
<keyword evidence="12" id="KW-0131">Cell cycle</keyword>
<feature type="binding site" evidence="15">
    <location>
        <position position="58"/>
    </location>
    <ligand>
        <name>ATP</name>
        <dbReference type="ChEBI" id="CHEBI:30616"/>
    </ligand>
</feature>
<keyword evidence="11" id="KW-0472">Membrane</keyword>
<evidence type="ECO:0000313" key="19">
    <source>
        <dbReference type="Proteomes" id="UP000036681"/>
    </source>
</evidence>
<keyword evidence="19" id="KW-1185">Reference proteome</keyword>
<evidence type="ECO:0000259" key="17">
    <source>
        <dbReference type="PROSITE" id="PS50011"/>
    </source>
</evidence>
<organism evidence="19 20">
    <name type="scientific">Ascaris lumbricoides</name>
    <name type="common">Giant roundworm</name>
    <dbReference type="NCBI Taxonomy" id="6252"/>
    <lineage>
        <taxon>Eukaryota</taxon>
        <taxon>Metazoa</taxon>
        <taxon>Ecdysozoa</taxon>
        <taxon>Nematoda</taxon>
        <taxon>Chromadorea</taxon>
        <taxon>Rhabditida</taxon>
        <taxon>Spirurina</taxon>
        <taxon>Ascaridomorpha</taxon>
        <taxon>Ascaridoidea</taxon>
        <taxon>Ascarididae</taxon>
        <taxon>Ascaris</taxon>
    </lineage>
</organism>
<evidence type="ECO:0000256" key="10">
    <source>
        <dbReference type="ARBA" id="ARBA00023121"/>
    </source>
</evidence>
<keyword evidence="6" id="KW-0808">Transferase</keyword>
<dbReference type="PROSITE" id="PS50011">
    <property type="entry name" value="PROTEIN_KINASE_DOM"/>
    <property type="match status" value="1"/>
</dbReference>
<evidence type="ECO:0000256" key="8">
    <source>
        <dbReference type="ARBA" id="ARBA00022777"/>
    </source>
</evidence>
<evidence type="ECO:0000256" key="2">
    <source>
        <dbReference type="ARBA" id="ARBA00006234"/>
    </source>
</evidence>
<dbReference type="GO" id="GO:0005524">
    <property type="term" value="F:ATP binding"/>
    <property type="evidence" value="ECO:0007669"/>
    <property type="project" value="UniProtKB-UniRule"/>
</dbReference>
<comment type="similarity">
    <text evidence="2">Belongs to the protein kinase superfamily. CAMK Ser/Thr protein kinase family. SNF1 subfamily.</text>
</comment>